<dbReference type="PANTHER" id="PTHR35527:SF2">
    <property type="entry name" value="HYDROLASE"/>
    <property type="match status" value="1"/>
</dbReference>
<proteinExistence type="predicted"/>
<keyword evidence="2" id="KW-0808">Transferase</keyword>
<reference evidence="2 3" key="1">
    <citation type="submission" date="2017-07" db="EMBL/GenBank/DDBJ databases">
        <title>Amycolatopsis thailandensis Genome sequencing and assembly.</title>
        <authorList>
            <person name="Kaur N."/>
            <person name="Mayilraj S."/>
        </authorList>
    </citation>
    <scope>NUCLEOTIDE SEQUENCE [LARGE SCALE GENOMIC DNA]</scope>
    <source>
        <strain evidence="2 3">JCM 16380</strain>
    </source>
</reference>
<dbReference type="GO" id="GO:0016740">
    <property type="term" value="F:transferase activity"/>
    <property type="evidence" value="ECO:0007669"/>
    <property type="project" value="UniProtKB-KW"/>
</dbReference>
<dbReference type="Proteomes" id="UP000215223">
    <property type="component" value="Unassembled WGS sequence"/>
</dbReference>
<accession>A0A229RY76</accession>
<organism evidence="2 3">
    <name type="scientific">Amycolatopsis thailandensis</name>
    <dbReference type="NCBI Taxonomy" id="589330"/>
    <lineage>
        <taxon>Bacteria</taxon>
        <taxon>Bacillati</taxon>
        <taxon>Actinomycetota</taxon>
        <taxon>Actinomycetes</taxon>
        <taxon>Pseudonocardiales</taxon>
        <taxon>Pseudonocardiaceae</taxon>
        <taxon>Amycolatopsis</taxon>
    </lineage>
</organism>
<protein>
    <submittedName>
        <fullName evidence="2">Peptidase C45, acyl-coenzyme A-6-aminopenicillanic acid acyl-transferase</fullName>
    </submittedName>
</protein>
<dbReference type="PANTHER" id="PTHR35527">
    <property type="entry name" value="CHOLOYLGLYCINE HYDROLASE"/>
    <property type="match status" value="1"/>
</dbReference>
<keyword evidence="3" id="KW-1185">Reference proteome</keyword>
<gene>
    <name evidence="2" type="ORF">CFP71_25015</name>
</gene>
<dbReference type="AlphaFoldDB" id="A0A229RY76"/>
<name>A0A229RY76_9PSEU</name>
<dbReference type="InterPro" id="IPR029055">
    <property type="entry name" value="Ntn_hydrolases_N"/>
</dbReference>
<dbReference type="InterPro" id="IPR047794">
    <property type="entry name" value="C45_proenzyme-like"/>
</dbReference>
<feature type="domain" description="Peptidase C45 hydrolase" evidence="1">
    <location>
        <begin position="105"/>
        <end position="305"/>
    </location>
</feature>
<dbReference type="RefSeq" id="WP_093936417.1">
    <property type="nucleotide sequence ID" value="NZ_NMQT01000092.1"/>
</dbReference>
<dbReference type="Pfam" id="PF03417">
    <property type="entry name" value="AAT"/>
    <property type="match status" value="1"/>
</dbReference>
<evidence type="ECO:0000313" key="2">
    <source>
        <dbReference type="EMBL" id="OXM51623.1"/>
    </source>
</evidence>
<evidence type="ECO:0000259" key="1">
    <source>
        <dbReference type="Pfam" id="PF03417"/>
    </source>
</evidence>
<dbReference type="InterPro" id="IPR052193">
    <property type="entry name" value="Peptidase_C59"/>
</dbReference>
<dbReference type="Gene3D" id="3.60.60.10">
    <property type="entry name" value="Penicillin V Acylase, Chain A"/>
    <property type="match status" value="1"/>
</dbReference>
<dbReference type="NCBIfam" id="NF040521">
    <property type="entry name" value="C45_proenzyme"/>
    <property type="match status" value="1"/>
</dbReference>
<comment type="caution">
    <text evidence="2">The sequence shown here is derived from an EMBL/GenBank/DDBJ whole genome shotgun (WGS) entry which is preliminary data.</text>
</comment>
<dbReference type="InterPro" id="IPR005079">
    <property type="entry name" value="Peptidase_C45_hydrolase"/>
</dbReference>
<dbReference type="SUPFAM" id="SSF56235">
    <property type="entry name" value="N-terminal nucleophile aminohydrolases (Ntn hydrolases)"/>
    <property type="match status" value="1"/>
</dbReference>
<dbReference type="EMBL" id="NMQT01000092">
    <property type="protein sequence ID" value="OXM51623.1"/>
    <property type="molecule type" value="Genomic_DNA"/>
</dbReference>
<dbReference type="OrthoDB" id="3501755at2"/>
<evidence type="ECO:0000313" key="3">
    <source>
        <dbReference type="Proteomes" id="UP000215223"/>
    </source>
</evidence>
<sequence>MTYLAGSPEDFLAVRHLTLRGTQAEIGHALGVETKERSDWTPPPADPIVAKARRVWFERNWPQYAERVAGFAEAYGLPADAAVSFDNASALPAGSGCSALWTGSTLGRNYDFFTLSWSQLGAVMAGAEPVDDGTVPMASRPYVLTTIPDDGIASTSLSMSTVDGAMEGVNEAGLVVALLMADLEAATPLEHDPGPQAGLSVPQVCRYLLDTCETVDEAKEALMLAKQYAHGAPCHYIVADASGRGFVYERGAHDIEYFVEVADGPLCVTNHPLHRHPDLDALPEDTPETMLTYQRLRTLTKEAEVAEPRDALDAVSVAIEPGAPWRTLWRSVLDPAARTMSTRFYLGDGENGTARHSPELTFGVSR</sequence>